<proteinExistence type="predicted"/>
<dbReference type="GO" id="GO:0016787">
    <property type="term" value="F:hydrolase activity"/>
    <property type="evidence" value="ECO:0007669"/>
    <property type="project" value="UniProtKB-KW"/>
</dbReference>
<keyword evidence="1" id="KW-0378">Hydrolase</keyword>
<organism evidence="1 2">
    <name type="scientific">Sphingomonas aliaeris</name>
    <dbReference type="NCBI Taxonomy" id="2759526"/>
    <lineage>
        <taxon>Bacteria</taxon>
        <taxon>Pseudomonadati</taxon>
        <taxon>Pseudomonadota</taxon>
        <taxon>Alphaproteobacteria</taxon>
        <taxon>Sphingomonadales</taxon>
        <taxon>Sphingomonadaceae</taxon>
        <taxon>Sphingomonas</taxon>
    </lineage>
</organism>
<dbReference type="KEGG" id="sari:H5J25_09590"/>
<protein>
    <submittedName>
        <fullName evidence="1">HAD family hydrolase</fullName>
    </submittedName>
</protein>
<dbReference type="EMBL" id="CP061035">
    <property type="protein sequence ID" value="QQV75869.1"/>
    <property type="molecule type" value="Genomic_DNA"/>
</dbReference>
<dbReference type="AlphaFoldDB" id="A0A974NS24"/>
<keyword evidence="2" id="KW-1185">Reference proteome</keyword>
<evidence type="ECO:0000313" key="1">
    <source>
        <dbReference type="EMBL" id="QQV75869.1"/>
    </source>
</evidence>
<dbReference type="RefSeq" id="WP_202090472.1">
    <property type="nucleotide sequence ID" value="NZ_CP061035.1"/>
</dbReference>
<gene>
    <name evidence="1" type="ORF">H5J25_09590</name>
</gene>
<name>A0A974NS24_9SPHN</name>
<accession>A0A974NS24</accession>
<sequence length="193" mass="21410">MPLATWLIERHQIDFPLMRGRARRLDDGSTVSPRQLSDLCELFARDELLRQTRADGAREALAAFAEAGDVVILTNIPDRHRDARVQQFAAHGMHYPIQCNQGLKGAAVARLVGDRPAVFIDENDAHHADVSKAAPHVSRLQLIADPRIADLTPASHHAHARHNRWDAANTYSVEALELVSRSTMQDLAKANPN</sequence>
<reference evidence="2" key="1">
    <citation type="submission" date="2020-09" db="EMBL/GenBank/DDBJ databases">
        <title>Sphingomonas sp., a new species isolated from pork steak.</title>
        <authorList>
            <person name="Heidler von Heilborn D."/>
        </authorList>
    </citation>
    <scope>NUCLEOTIDE SEQUENCE [LARGE SCALE GENOMIC DNA]</scope>
</reference>
<dbReference type="Proteomes" id="UP000595894">
    <property type="component" value="Chromosome"/>
</dbReference>
<evidence type="ECO:0000313" key="2">
    <source>
        <dbReference type="Proteomes" id="UP000595894"/>
    </source>
</evidence>